<reference evidence="1 2" key="1">
    <citation type="journal article" date="2019" name="Commun. Biol.">
        <title>The bagworm genome reveals a unique fibroin gene that provides high tensile strength.</title>
        <authorList>
            <person name="Kono N."/>
            <person name="Nakamura H."/>
            <person name="Ohtoshi R."/>
            <person name="Tomita M."/>
            <person name="Numata K."/>
            <person name="Arakawa K."/>
        </authorList>
    </citation>
    <scope>NUCLEOTIDE SEQUENCE [LARGE SCALE GENOMIC DNA]</scope>
</reference>
<gene>
    <name evidence="1" type="ORF">EVAR_15753_1</name>
</gene>
<accession>A0A4C1Z5Z0</accession>
<comment type="caution">
    <text evidence="1">The sequence shown here is derived from an EMBL/GenBank/DDBJ whole genome shotgun (WGS) entry which is preliminary data.</text>
</comment>
<evidence type="ECO:0000313" key="1">
    <source>
        <dbReference type="EMBL" id="GBP84016.1"/>
    </source>
</evidence>
<dbReference type="Proteomes" id="UP000299102">
    <property type="component" value="Unassembled WGS sequence"/>
</dbReference>
<protein>
    <submittedName>
        <fullName evidence="1">Uncharacterized protein</fullName>
    </submittedName>
</protein>
<dbReference type="EMBL" id="BGZK01001654">
    <property type="protein sequence ID" value="GBP84016.1"/>
    <property type="molecule type" value="Genomic_DNA"/>
</dbReference>
<evidence type="ECO:0000313" key="2">
    <source>
        <dbReference type="Proteomes" id="UP000299102"/>
    </source>
</evidence>
<name>A0A4C1Z5Z0_EUMVA</name>
<dbReference type="AlphaFoldDB" id="A0A4C1Z5Z0"/>
<organism evidence="1 2">
    <name type="scientific">Eumeta variegata</name>
    <name type="common">Bagworm moth</name>
    <name type="synonym">Eumeta japonica</name>
    <dbReference type="NCBI Taxonomy" id="151549"/>
    <lineage>
        <taxon>Eukaryota</taxon>
        <taxon>Metazoa</taxon>
        <taxon>Ecdysozoa</taxon>
        <taxon>Arthropoda</taxon>
        <taxon>Hexapoda</taxon>
        <taxon>Insecta</taxon>
        <taxon>Pterygota</taxon>
        <taxon>Neoptera</taxon>
        <taxon>Endopterygota</taxon>
        <taxon>Lepidoptera</taxon>
        <taxon>Glossata</taxon>
        <taxon>Ditrysia</taxon>
        <taxon>Tineoidea</taxon>
        <taxon>Psychidae</taxon>
        <taxon>Oiketicinae</taxon>
        <taxon>Eumeta</taxon>
    </lineage>
</organism>
<keyword evidence="2" id="KW-1185">Reference proteome</keyword>
<sequence length="127" mass="14530">MESKRPGSQNLSSNGRRTVETVMLFFDTDSGPRRNGRRYLAPLNDYRQRSAAATRPPCSWKSRLRPLVRKNRSAVSKTKLRSSVADWKSKFETVYRTGPPQEEQAQGHDKKVLLQEVVEDVHNEDTG</sequence>
<proteinExistence type="predicted"/>